<dbReference type="InterPro" id="IPR005532">
    <property type="entry name" value="SUMF_dom"/>
</dbReference>
<dbReference type="SUPFAM" id="SSF56436">
    <property type="entry name" value="C-type lectin-like"/>
    <property type="match status" value="1"/>
</dbReference>
<dbReference type="Proteomes" id="UP000319801">
    <property type="component" value="Unassembled WGS sequence"/>
</dbReference>
<evidence type="ECO:0000259" key="3">
    <source>
        <dbReference type="Pfam" id="PF03781"/>
    </source>
</evidence>
<comment type="caution">
    <text evidence="4">The sequence shown here is derived from an EMBL/GenBank/DDBJ whole genome shotgun (WGS) entry which is preliminary data.</text>
</comment>
<dbReference type="GO" id="GO:0005788">
    <property type="term" value="C:endoplasmic reticulum lumen"/>
    <property type="evidence" value="ECO:0007669"/>
    <property type="project" value="UniProtKB-SubCell"/>
</dbReference>
<keyword evidence="5" id="KW-1185">Reference proteome</keyword>
<comment type="similarity">
    <text evidence="2">Belongs to the sulfatase-modifying factor family.</text>
</comment>
<evidence type="ECO:0000313" key="4">
    <source>
        <dbReference type="EMBL" id="TTO63378.1"/>
    </source>
</evidence>
<gene>
    <name evidence="4" type="ORF">Baya_15307</name>
</gene>
<sequence length="103" mass="11406">MDHPVLQVFWADALSPGAAGVLGRCIVSGRGVGVQCTVWVGWITWMDHPVLQVSWADAQVYCKWAGRRLPSEAEWEFGCRGGLQDRMDHLVLQVSWAGNNSKP</sequence>
<evidence type="ECO:0000256" key="2">
    <source>
        <dbReference type="ARBA" id="ARBA00005310"/>
    </source>
</evidence>
<proteinExistence type="inferred from homology"/>
<dbReference type="AlphaFoldDB" id="A0A556VU20"/>
<dbReference type="PANTHER" id="PTHR23150">
    <property type="entry name" value="SULFATASE MODIFYING FACTOR 1, 2"/>
    <property type="match status" value="1"/>
</dbReference>
<dbReference type="EMBL" id="VCAZ01000254">
    <property type="protein sequence ID" value="TTO63378.1"/>
    <property type="molecule type" value="Genomic_DNA"/>
</dbReference>
<protein>
    <submittedName>
        <fullName evidence="4">Sulfatase-modifying factor 1</fullName>
    </submittedName>
</protein>
<feature type="domain" description="Sulfatase-modifying factor enzyme-like" evidence="3">
    <location>
        <begin position="47"/>
        <end position="86"/>
    </location>
</feature>
<dbReference type="InterPro" id="IPR042095">
    <property type="entry name" value="SUMF_sf"/>
</dbReference>
<dbReference type="InterPro" id="IPR051043">
    <property type="entry name" value="Sulfatase_Mod_Factor_Kinase"/>
</dbReference>
<name>A0A556VU20_BAGYA</name>
<organism evidence="4 5">
    <name type="scientific">Bagarius yarrelli</name>
    <name type="common">Goonch</name>
    <name type="synonym">Bagrus yarrelli</name>
    <dbReference type="NCBI Taxonomy" id="175774"/>
    <lineage>
        <taxon>Eukaryota</taxon>
        <taxon>Metazoa</taxon>
        <taxon>Chordata</taxon>
        <taxon>Craniata</taxon>
        <taxon>Vertebrata</taxon>
        <taxon>Euteleostomi</taxon>
        <taxon>Actinopterygii</taxon>
        <taxon>Neopterygii</taxon>
        <taxon>Teleostei</taxon>
        <taxon>Ostariophysi</taxon>
        <taxon>Siluriformes</taxon>
        <taxon>Sisoridae</taxon>
        <taxon>Sisorinae</taxon>
        <taxon>Bagarius</taxon>
    </lineage>
</organism>
<dbReference type="OrthoDB" id="659at2759"/>
<evidence type="ECO:0000313" key="5">
    <source>
        <dbReference type="Proteomes" id="UP000319801"/>
    </source>
</evidence>
<comment type="subcellular location">
    <subcellularLocation>
        <location evidence="1">Endoplasmic reticulum lumen</location>
    </subcellularLocation>
</comment>
<reference evidence="4 5" key="1">
    <citation type="journal article" date="2019" name="Genome Biol. Evol.">
        <title>Whole-Genome Sequencing of the Giant Devil Catfish, Bagarius yarrelli.</title>
        <authorList>
            <person name="Jiang W."/>
            <person name="Lv Y."/>
            <person name="Cheng L."/>
            <person name="Yang K."/>
            <person name="Chao B."/>
            <person name="Wang X."/>
            <person name="Li Y."/>
            <person name="Pan X."/>
            <person name="You X."/>
            <person name="Zhang Y."/>
            <person name="Yang J."/>
            <person name="Li J."/>
            <person name="Zhang X."/>
            <person name="Liu S."/>
            <person name="Sun C."/>
            <person name="Yang J."/>
            <person name="Shi Q."/>
        </authorList>
    </citation>
    <scope>NUCLEOTIDE SEQUENCE [LARGE SCALE GENOMIC DNA]</scope>
    <source>
        <strain evidence="4">JWS20170419001</strain>
        <tissue evidence="4">Muscle</tissue>
    </source>
</reference>
<dbReference type="PANTHER" id="PTHR23150:SF19">
    <property type="entry name" value="FORMYLGLYCINE-GENERATING ENZYME"/>
    <property type="match status" value="1"/>
</dbReference>
<dbReference type="Pfam" id="PF03781">
    <property type="entry name" value="FGE-sulfatase"/>
    <property type="match status" value="1"/>
</dbReference>
<dbReference type="GO" id="GO:0120147">
    <property type="term" value="F:formylglycine-generating oxidase activity"/>
    <property type="evidence" value="ECO:0007669"/>
    <property type="project" value="TreeGrafter"/>
</dbReference>
<evidence type="ECO:0000256" key="1">
    <source>
        <dbReference type="ARBA" id="ARBA00004319"/>
    </source>
</evidence>
<dbReference type="Gene3D" id="3.90.1580.10">
    <property type="entry name" value="paralog of FGE (formylglycine-generating enzyme)"/>
    <property type="match status" value="1"/>
</dbReference>
<dbReference type="InterPro" id="IPR016187">
    <property type="entry name" value="CTDL_fold"/>
</dbReference>
<accession>A0A556VU20</accession>